<dbReference type="SUPFAM" id="SSF48371">
    <property type="entry name" value="ARM repeat"/>
    <property type="match status" value="1"/>
</dbReference>
<dbReference type="InterPro" id="IPR004083">
    <property type="entry name" value="Raptor"/>
</dbReference>
<dbReference type="PANTHER" id="PTHR12848">
    <property type="entry name" value="REGULATORY-ASSOCIATED PROTEIN OF MTOR"/>
    <property type="match status" value="1"/>
</dbReference>
<dbReference type="GO" id="GO:0009267">
    <property type="term" value="P:cellular response to starvation"/>
    <property type="evidence" value="ECO:0007669"/>
    <property type="project" value="TreeGrafter"/>
</dbReference>
<keyword evidence="6" id="KW-1185">Reference proteome</keyword>
<gene>
    <name evidence="5" type="primary">KOG1_2</name>
    <name evidence="5" type="ORF">IWW36_004486</name>
</gene>
<dbReference type="SMART" id="SM01302">
    <property type="entry name" value="Raptor_N"/>
    <property type="match status" value="1"/>
</dbReference>
<dbReference type="GO" id="GO:0031931">
    <property type="term" value="C:TORC1 complex"/>
    <property type="evidence" value="ECO:0007669"/>
    <property type="project" value="InterPro"/>
</dbReference>
<dbReference type="InterPro" id="IPR016024">
    <property type="entry name" value="ARM-type_fold"/>
</dbReference>
<dbReference type="GO" id="GO:0030674">
    <property type="term" value="F:protein-macromolecule adaptor activity"/>
    <property type="evidence" value="ECO:0007669"/>
    <property type="project" value="TreeGrafter"/>
</dbReference>
<accession>A0A9W8I5V0</accession>
<name>A0A9W8I5V0_9FUNG</name>
<feature type="compositionally biased region" description="Basic and acidic residues" evidence="3">
    <location>
        <begin position="525"/>
        <end position="543"/>
    </location>
</feature>
<dbReference type="AlphaFoldDB" id="A0A9W8I5V0"/>
<dbReference type="PANTHER" id="PTHR12848:SF16">
    <property type="entry name" value="REGULATORY-ASSOCIATED PROTEIN OF MTOR"/>
    <property type="match status" value="1"/>
</dbReference>
<dbReference type="InterPro" id="IPR011989">
    <property type="entry name" value="ARM-like"/>
</dbReference>
<dbReference type="InterPro" id="IPR029347">
    <property type="entry name" value="Raptor_N"/>
</dbReference>
<dbReference type="Pfam" id="PF14538">
    <property type="entry name" value="Raptor_N"/>
    <property type="match status" value="1"/>
</dbReference>
<evidence type="ECO:0000256" key="1">
    <source>
        <dbReference type="ARBA" id="ARBA00022574"/>
    </source>
</evidence>
<feature type="region of interest" description="Disordered" evidence="3">
    <location>
        <begin position="597"/>
        <end position="616"/>
    </location>
</feature>
<feature type="region of interest" description="Disordered" evidence="3">
    <location>
        <begin position="525"/>
        <end position="563"/>
    </location>
</feature>
<keyword evidence="2" id="KW-0677">Repeat</keyword>
<dbReference type="GO" id="GO:0010506">
    <property type="term" value="P:regulation of autophagy"/>
    <property type="evidence" value="ECO:0007669"/>
    <property type="project" value="TreeGrafter"/>
</dbReference>
<evidence type="ECO:0000256" key="3">
    <source>
        <dbReference type="SAM" id="MobiDB-lite"/>
    </source>
</evidence>
<feature type="domain" description="Raptor N-terminal CASPase-like" evidence="4">
    <location>
        <begin position="93"/>
        <end position="270"/>
    </location>
</feature>
<evidence type="ECO:0000313" key="5">
    <source>
        <dbReference type="EMBL" id="KAJ2846150.1"/>
    </source>
</evidence>
<sequence>MTEVAGGEDPTSQVPDDVALVRVDEARSTHAQPKVITTTATGATIDLSQVIGDSTLLQQVNQTLLETRKDFHTHPRSLALAHMQVVDWQGYTKIRTTGALLVVCLNLGIDPPDLVRPKDCAKLEAWVDPTVSVQVPTPEELALQAAKSGGTQHQNTNERTPLSMIGENLHRQFEVINRHASYRTLLDCAMESMRKACVLLRRKAKDERVMFYYNGHGVPRPTASGDIWVFNKQFTQYIPVSAMDLMSWVGTPGVYVWDCSHAMNVVQAFEKTAKARDMEIARIKHAAEAAGTRLPLSRAAASESLSSTSTNIAAMLAAQMSSGAAQNQQHQPQSQQQQQQQSSHGSAGINPALINLALLPSIHHKDIHFAATQADELLPTNPELPADLFTSCLTTPIKAALRFWVIRNPRTSKVTLDMCEKLPGSVQERRTPFGELNWIFTAITDTIAWSTLSREQFYTLFRLDVTVASLFRNFMLADRIMRFYGVHPQSRPALPPTHKHPLWDSLDLEIDMCLQQLPRLLAEEERRKQREDRARRSEHERIARVNARRGNSQQKQSKQQLELQGISPIDFEGPPRINLEIAGSFKRPSRRIRSARAGLGGIESDDDESSNDSDDAGVGISAMTTETNEMGYISSTYFSNQLYAFEVWLQHAATVVSQFVSDHGPDQIPRSLSTEPPPDLEAPNELPAVLQVLLSQQYRLRALILLYRFMNLGPWAVNLALGVGIFPYVSKLLASTTAEIREILILVWARLIAVDLSLRNELLKNNGMAYFVAYLANNIQMQHEPVSEKVRLCDTVSAASAFTLALLCTDAPAVQQACFNERVLDYFLVYLQRPDNGTDERGYLRTWILMCLAELWRGFPNAKWMAMTYRLCVIASNKQQQQQQSDGMHEEGEQASAPSFEELLASSADDANVDARDAQDLLIQMAFHRMPSVRTAAIYAMGTL</sequence>
<dbReference type="GO" id="GO:0071230">
    <property type="term" value="P:cellular response to amino acid stimulus"/>
    <property type="evidence" value="ECO:0007669"/>
    <property type="project" value="TreeGrafter"/>
</dbReference>
<feature type="region of interest" description="Disordered" evidence="3">
    <location>
        <begin position="320"/>
        <end position="346"/>
    </location>
</feature>
<dbReference type="GO" id="GO:0030307">
    <property type="term" value="P:positive regulation of cell growth"/>
    <property type="evidence" value="ECO:0007669"/>
    <property type="project" value="TreeGrafter"/>
</dbReference>
<evidence type="ECO:0000259" key="4">
    <source>
        <dbReference type="SMART" id="SM01302"/>
    </source>
</evidence>
<protein>
    <submittedName>
        <fullName evidence="5">Target of rapamycin complex 1 subunit kog1</fullName>
    </submittedName>
</protein>
<dbReference type="OrthoDB" id="10262360at2759"/>
<reference evidence="5" key="1">
    <citation type="submission" date="2022-07" db="EMBL/GenBank/DDBJ databases">
        <title>Phylogenomic reconstructions and comparative analyses of Kickxellomycotina fungi.</title>
        <authorList>
            <person name="Reynolds N.K."/>
            <person name="Stajich J.E."/>
            <person name="Barry K."/>
            <person name="Grigoriev I.V."/>
            <person name="Crous P."/>
            <person name="Smith M.E."/>
        </authorList>
    </citation>
    <scope>NUCLEOTIDE SEQUENCE</scope>
    <source>
        <strain evidence="5">NRRL 1566</strain>
    </source>
</reference>
<keyword evidence="1" id="KW-0853">WD repeat</keyword>
<evidence type="ECO:0000313" key="6">
    <source>
        <dbReference type="Proteomes" id="UP001139887"/>
    </source>
</evidence>
<dbReference type="EMBL" id="JANBUW010000612">
    <property type="protein sequence ID" value="KAJ2846150.1"/>
    <property type="molecule type" value="Genomic_DNA"/>
</dbReference>
<feature type="compositionally biased region" description="Low complexity" evidence="3">
    <location>
        <begin position="552"/>
        <end position="563"/>
    </location>
</feature>
<organism evidence="5 6">
    <name type="scientific">Coemansia brasiliensis</name>
    <dbReference type="NCBI Taxonomy" id="2650707"/>
    <lineage>
        <taxon>Eukaryota</taxon>
        <taxon>Fungi</taxon>
        <taxon>Fungi incertae sedis</taxon>
        <taxon>Zoopagomycota</taxon>
        <taxon>Kickxellomycotina</taxon>
        <taxon>Kickxellomycetes</taxon>
        <taxon>Kickxellales</taxon>
        <taxon>Kickxellaceae</taxon>
        <taxon>Coemansia</taxon>
    </lineage>
</organism>
<evidence type="ECO:0000256" key="2">
    <source>
        <dbReference type="ARBA" id="ARBA00022737"/>
    </source>
</evidence>
<feature type="compositionally biased region" description="Acidic residues" evidence="3">
    <location>
        <begin position="603"/>
        <end position="615"/>
    </location>
</feature>
<dbReference type="Gene3D" id="1.25.10.10">
    <property type="entry name" value="Leucine-rich Repeat Variant"/>
    <property type="match status" value="1"/>
</dbReference>
<dbReference type="GO" id="GO:0005737">
    <property type="term" value="C:cytoplasm"/>
    <property type="evidence" value="ECO:0007669"/>
    <property type="project" value="TreeGrafter"/>
</dbReference>
<dbReference type="GO" id="GO:0031929">
    <property type="term" value="P:TOR signaling"/>
    <property type="evidence" value="ECO:0007669"/>
    <property type="project" value="InterPro"/>
</dbReference>
<feature type="compositionally biased region" description="Low complexity" evidence="3">
    <location>
        <begin position="322"/>
        <end position="346"/>
    </location>
</feature>
<dbReference type="Proteomes" id="UP001139887">
    <property type="component" value="Unassembled WGS sequence"/>
</dbReference>
<proteinExistence type="predicted"/>
<feature type="non-terminal residue" evidence="5">
    <location>
        <position position="944"/>
    </location>
</feature>
<comment type="caution">
    <text evidence="5">The sequence shown here is derived from an EMBL/GenBank/DDBJ whole genome shotgun (WGS) entry which is preliminary data.</text>
</comment>